<evidence type="ECO:0000313" key="1">
    <source>
        <dbReference type="EMBL" id="KAI5658831.1"/>
    </source>
</evidence>
<comment type="caution">
    <text evidence="1">The sequence shown here is derived from an EMBL/GenBank/DDBJ whole genome shotgun (WGS) entry which is preliminary data.</text>
</comment>
<sequence length="377" mass="41784">MQAAVTIDLGHKAHVPIISFSATSPSLASNRSPYSIRATQNDSSQVRAISSIIKAFGWREVVPIYVDNEFGVGIIPFLADSLGKISDRIPYRSVISSLATDDQLIAEIYQLMTMQTRVFIVHMPVSLGTNLFNKAKELGMLSDGHTWIITDSLADWLDSFNPSPHVPQTKELESFAERWKVKFRQNNPTIKNPQLNVFGDYGHMIQLQPLNSTDLDTIPVSNNGPILLQEILSTTFKGISRDFEIVDGQLQSSAYKIVNVMVLEQNKRLTVINEPMFPIARTGLGTIYGLASPPKGWMIPTNGQRLRLLVPVKVGFTEFVKVTRDASTNTTKVTGHCIGIFNTIMSSLPYAVEYDYIPFSTSDGKSAGSHNDRVYQG</sequence>
<evidence type="ECO:0000313" key="2">
    <source>
        <dbReference type="Proteomes" id="UP001060085"/>
    </source>
</evidence>
<name>A0ACC0AH63_CATRO</name>
<dbReference type="EMBL" id="CM044706">
    <property type="protein sequence ID" value="KAI5658831.1"/>
    <property type="molecule type" value="Genomic_DNA"/>
</dbReference>
<reference evidence="2" key="1">
    <citation type="journal article" date="2023" name="Nat. Plants">
        <title>Single-cell RNA sequencing provides a high-resolution roadmap for understanding the multicellular compartmentation of specialized metabolism.</title>
        <authorList>
            <person name="Sun S."/>
            <person name="Shen X."/>
            <person name="Li Y."/>
            <person name="Li Y."/>
            <person name="Wang S."/>
            <person name="Li R."/>
            <person name="Zhang H."/>
            <person name="Shen G."/>
            <person name="Guo B."/>
            <person name="Wei J."/>
            <person name="Xu J."/>
            <person name="St-Pierre B."/>
            <person name="Chen S."/>
            <person name="Sun C."/>
        </authorList>
    </citation>
    <scope>NUCLEOTIDE SEQUENCE [LARGE SCALE GENOMIC DNA]</scope>
</reference>
<dbReference type="Proteomes" id="UP001060085">
    <property type="component" value="Linkage Group LG06"/>
</dbReference>
<gene>
    <name evidence="1" type="ORF">M9H77_27624</name>
</gene>
<organism evidence="1 2">
    <name type="scientific">Catharanthus roseus</name>
    <name type="common">Madagascar periwinkle</name>
    <name type="synonym">Vinca rosea</name>
    <dbReference type="NCBI Taxonomy" id="4058"/>
    <lineage>
        <taxon>Eukaryota</taxon>
        <taxon>Viridiplantae</taxon>
        <taxon>Streptophyta</taxon>
        <taxon>Embryophyta</taxon>
        <taxon>Tracheophyta</taxon>
        <taxon>Spermatophyta</taxon>
        <taxon>Magnoliopsida</taxon>
        <taxon>eudicotyledons</taxon>
        <taxon>Gunneridae</taxon>
        <taxon>Pentapetalae</taxon>
        <taxon>asterids</taxon>
        <taxon>lamiids</taxon>
        <taxon>Gentianales</taxon>
        <taxon>Apocynaceae</taxon>
        <taxon>Rauvolfioideae</taxon>
        <taxon>Vinceae</taxon>
        <taxon>Catharanthinae</taxon>
        <taxon>Catharanthus</taxon>
    </lineage>
</organism>
<accession>A0ACC0AH63</accession>
<proteinExistence type="predicted"/>
<keyword evidence="2" id="KW-1185">Reference proteome</keyword>
<protein>
    <submittedName>
        <fullName evidence="1">Uncharacterized protein</fullName>
    </submittedName>
</protein>